<keyword evidence="2" id="KW-1185">Reference proteome</keyword>
<evidence type="ECO:0000313" key="1">
    <source>
        <dbReference type="EMBL" id="SDG03045.1"/>
    </source>
</evidence>
<proteinExistence type="predicted"/>
<dbReference type="AlphaFoldDB" id="A0A1G7QX02"/>
<dbReference type="EMBL" id="FNAN01000014">
    <property type="protein sequence ID" value="SDG03045.1"/>
    <property type="molecule type" value="Genomic_DNA"/>
</dbReference>
<reference evidence="2" key="1">
    <citation type="submission" date="2016-10" db="EMBL/GenBank/DDBJ databases">
        <authorList>
            <person name="Varghese N."/>
            <person name="Submissions S."/>
        </authorList>
    </citation>
    <scope>NUCLEOTIDE SEQUENCE [LARGE SCALE GENOMIC DNA]</scope>
    <source>
        <strain evidence="2">DSM 25329</strain>
    </source>
</reference>
<name>A0A1G7QX02_9BACT</name>
<sequence>MIMTNPYFSGFEHSAAQIRRFLQTHKTFTLLLSGGRIVHHEAEDAIRFRTWLLTHQIDDVRESFTKNYSAYNLMSA</sequence>
<evidence type="ECO:0000313" key="2">
    <source>
        <dbReference type="Proteomes" id="UP000198748"/>
    </source>
</evidence>
<accession>A0A1G7QX02</accession>
<dbReference type="Proteomes" id="UP000198748">
    <property type="component" value="Unassembled WGS sequence"/>
</dbReference>
<organism evidence="1 2">
    <name type="scientific">Dyadobacter soli</name>
    <dbReference type="NCBI Taxonomy" id="659014"/>
    <lineage>
        <taxon>Bacteria</taxon>
        <taxon>Pseudomonadati</taxon>
        <taxon>Bacteroidota</taxon>
        <taxon>Cytophagia</taxon>
        <taxon>Cytophagales</taxon>
        <taxon>Spirosomataceae</taxon>
        <taxon>Dyadobacter</taxon>
    </lineage>
</organism>
<protein>
    <submittedName>
        <fullName evidence="1">Uncharacterized protein</fullName>
    </submittedName>
</protein>
<dbReference type="OrthoDB" id="795906at2"/>
<gene>
    <name evidence="1" type="ORF">SAMN04487996_114179</name>
</gene>